<dbReference type="AlphaFoldDB" id="A0ABD2NC86"/>
<dbReference type="Gene3D" id="3.40.350.10">
    <property type="entry name" value="Creatinase/prolidase N-terminal domain"/>
    <property type="match status" value="1"/>
</dbReference>
<evidence type="ECO:0000313" key="7">
    <source>
        <dbReference type="EMBL" id="KAL3276366.1"/>
    </source>
</evidence>
<dbReference type="SMART" id="SM01011">
    <property type="entry name" value="AMP_N"/>
    <property type="match status" value="1"/>
</dbReference>
<dbReference type="PANTHER" id="PTHR43226:SF4">
    <property type="entry name" value="XAA-PRO AMINOPEPTIDASE 3"/>
    <property type="match status" value="1"/>
</dbReference>
<dbReference type="EMBL" id="JABFTP020000103">
    <property type="protein sequence ID" value="KAL3276366.1"/>
    <property type="molecule type" value="Genomic_DNA"/>
</dbReference>
<keyword evidence="4" id="KW-0378">Hydrolase</keyword>
<comment type="similarity">
    <text evidence="2">Belongs to the peptidase M24B family.</text>
</comment>
<sequence>MFRNKSLFKCQVRFKDILTCLCSNAAKVEQKPPTTSLNFISQPTHFSHPNLLKSDEITPLIRKNEFKDRRKNLMNKIAQFTSQQSRSSKEYVVIIPSASKKYMSDKIPYFFRQNTEFLYLTGCQEPESCLVMICNELESYSSVLFIQGRDSHSELWDGPRICPSNVNDFFGIDQGLPMAEFENYLQLYLKLKPRASIWYDILSPIQMNTHNVIHNILKTGRNNMVESPKIFIDQQRIIKSPAEIELMRKTCQIASEAIIKTIETSRPGISEHEIFATVDYECRMKGAEYLAYPPVVAGGKRANIIHYITNNQIVNDGEMVLMDAGCEYHGYSSDVTRTWPIGGKYSKQQRELYEAVLKTQLDVIDLILGKHLQEVGLISKRISNDGLLKAAYKFCPHHVSHYLGMDVHDTPSITRNIPMRPGMVITVEPGVYVRDNDESVPKEYRGIGIRIEDDILITENGPEILTKHCPKDIEAIEKIAGKGL</sequence>
<proteinExistence type="inferred from homology"/>
<dbReference type="SUPFAM" id="SSF55920">
    <property type="entry name" value="Creatinase/aminopeptidase"/>
    <property type="match status" value="1"/>
</dbReference>
<dbReference type="GO" id="GO:0016787">
    <property type="term" value="F:hydrolase activity"/>
    <property type="evidence" value="ECO:0007669"/>
    <property type="project" value="UniProtKB-KW"/>
</dbReference>
<dbReference type="CDD" id="cd01087">
    <property type="entry name" value="Prolidase"/>
    <property type="match status" value="1"/>
</dbReference>
<evidence type="ECO:0000256" key="2">
    <source>
        <dbReference type="ARBA" id="ARBA00008766"/>
    </source>
</evidence>
<keyword evidence="8" id="KW-1185">Reference proteome</keyword>
<dbReference type="InterPro" id="IPR036005">
    <property type="entry name" value="Creatinase/aminopeptidase-like"/>
</dbReference>
<dbReference type="Pfam" id="PF00557">
    <property type="entry name" value="Peptidase_M24"/>
    <property type="match status" value="1"/>
</dbReference>
<keyword evidence="3" id="KW-0479">Metal-binding</keyword>
<organism evidence="7 8">
    <name type="scientific">Cryptolaemus montrouzieri</name>
    <dbReference type="NCBI Taxonomy" id="559131"/>
    <lineage>
        <taxon>Eukaryota</taxon>
        <taxon>Metazoa</taxon>
        <taxon>Ecdysozoa</taxon>
        <taxon>Arthropoda</taxon>
        <taxon>Hexapoda</taxon>
        <taxon>Insecta</taxon>
        <taxon>Pterygota</taxon>
        <taxon>Neoptera</taxon>
        <taxon>Endopterygota</taxon>
        <taxon>Coleoptera</taxon>
        <taxon>Polyphaga</taxon>
        <taxon>Cucujiformia</taxon>
        <taxon>Coccinelloidea</taxon>
        <taxon>Coccinellidae</taxon>
        <taxon>Scymninae</taxon>
        <taxon>Scymnini</taxon>
        <taxon>Cryptolaemus</taxon>
    </lineage>
</organism>
<accession>A0ABD2NC86</accession>
<reference evidence="7 8" key="1">
    <citation type="journal article" date="2021" name="BMC Biol.">
        <title>Horizontally acquired antibacterial genes associated with adaptive radiation of ladybird beetles.</title>
        <authorList>
            <person name="Li H.S."/>
            <person name="Tang X.F."/>
            <person name="Huang Y.H."/>
            <person name="Xu Z.Y."/>
            <person name="Chen M.L."/>
            <person name="Du X.Y."/>
            <person name="Qiu B.Y."/>
            <person name="Chen P.T."/>
            <person name="Zhang W."/>
            <person name="Slipinski A."/>
            <person name="Escalona H.E."/>
            <person name="Waterhouse R.M."/>
            <person name="Zwick A."/>
            <person name="Pang H."/>
        </authorList>
    </citation>
    <scope>NUCLEOTIDE SEQUENCE [LARGE SCALE GENOMIC DNA]</scope>
    <source>
        <strain evidence="7">SYSU2018</strain>
    </source>
</reference>
<dbReference type="InterPro" id="IPR052433">
    <property type="entry name" value="X-Pro_dipept-like"/>
</dbReference>
<dbReference type="InterPro" id="IPR000994">
    <property type="entry name" value="Pept_M24"/>
</dbReference>
<dbReference type="GO" id="GO:0046872">
    <property type="term" value="F:metal ion binding"/>
    <property type="evidence" value="ECO:0007669"/>
    <property type="project" value="UniProtKB-KW"/>
</dbReference>
<protein>
    <recommendedName>
        <fullName evidence="6">Aminopeptidase P N-terminal domain-containing protein</fullName>
    </recommendedName>
</protein>
<comment type="caution">
    <text evidence="7">The sequence shown here is derived from an EMBL/GenBank/DDBJ whole genome shotgun (WGS) entry which is preliminary data.</text>
</comment>
<feature type="domain" description="Aminopeptidase P N-terminal" evidence="6">
    <location>
        <begin position="61"/>
        <end position="206"/>
    </location>
</feature>
<evidence type="ECO:0000256" key="3">
    <source>
        <dbReference type="ARBA" id="ARBA00022723"/>
    </source>
</evidence>
<dbReference type="InterPro" id="IPR029149">
    <property type="entry name" value="Creatin/AminoP/Spt16_N"/>
</dbReference>
<gene>
    <name evidence="7" type="ORF">HHI36_011750</name>
</gene>
<evidence type="ECO:0000256" key="5">
    <source>
        <dbReference type="ARBA" id="ARBA00023211"/>
    </source>
</evidence>
<dbReference type="InterPro" id="IPR007865">
    <property type="entry name" value="Aminopep_P_N"/>
</dbReference>
<dbReference type="Gene3D" id="3.90.230.10">
    <property type="entry name" value="Creatinase/methionine aminopeptidase superfamily"/>
    <property type="match status" value="1"/>
</dbReference>
<dbReference type="SUPFAM" id="SSF53092">
    <property type="entry name" value="Creatinase/prolidase N-terminal domain"/>
    <property type="match status" value="1"/>
</dbReference>
<dbReference type="Proteomes" id="UP001516400">
    <property type="component" value="Unassembled WGS sequence"/>
</dbReference>
<dbReference type="Pfam" id="PF05195">
    <property type="entry name" value="AMP_N"/>
    <property type="match status" value="1"/>
</dbReference>
<comment type="cofactor">
    <cofactor evidence="1">
        <name>Mn(2+)</name>
        <dbReference type="ChEBI" id="CHEBI:29035"/>
    </cofactor>
</comment>
<evidence type="ECO:0000259" key="6">
    <source>
        <dbReference type="SMART" id="SM01011"/>
    </source>
</evidence>
<evidence type="ECO:0000256" key="1">
    <source>
        <dbReference type="ARBA" id="ARBA00001936"/>
    </source>
</evidence>
<keyword evidence="5" id="KW-0464">Manganese</keyword>
<name>A0ABD2NC86_9CUCU</name>
<evidence type="ECO:0000313" key="8">
    <source>
        <dbReference type="Proteomes" id="UP001516400"/>
    </source>
</evidence>
<evidence type="ECO:0000256" key="4">
    <source>
        <dbReference type="ARBA" id="ARBA00022801"/>
    </source>
</evidence>
<dbReference type="PANTHER" id="PTHR43226">
    <property type="entry name" value="XAA-PRO AMINOPEPTIDASE 3"/>
    <property type="match status" value="1"/>
</dbReference>